<evidence type="ECO:0000256" key="7">
    <source>
        <dbReference type="ARBA" id="ARBA00023274"/>
    </source>
</evidence>
<name>A0A8F4MF45_CUNLA</name>
<dbReference type="PROSITE" id="PS00646">
    <property type="entry name" value="RIBOSOMAL_S13_1"/>
    <property type="match status" value="1"/>
</dbReference>
<evidence type="ECO:0000256" key="8">
    <source>
        <dbReference type="ARBA" id="ARBA00037439"/>
    </source>
</evidence>
<dbReference type="GO" id="GO:0019843">
    <property type="term" value="F:rRNA binding"/>
    <property type="evidence" value="ECO:0007669"/>
    <property type="project" value="UniProtKB-KW"/>
</dbReference>
<keyword evidence="4" id="KW-0694">RNA-binding</keyword>
<evidence type="ECO:0000256" key="11">
    <source>
        <dbReference type="ARBA" id="ARBA00042802"/>
    </source>
</evidence>
<comment type="function">
    <text evidence="8">Located at the top of the head of the small subunit, it contacts several helices of the 18S rRNA.</text>
</comment>
<evidence type="ECO:0000256" key="1">
    <source>
        <dbReference type="ARBA" id="ARBA00004173"/>
    </source>
</evidence>
<dbReference type="PANTHER" id="PTHR10871:SF8">
    <property type="entry name" value="SMALL RIBOSOMAL SUBUNIT PROTEIN US13M"/>
    <property type="match status" value="1"/>
</dbReference>
<evidence type="ECO:0000256" key="10">
    <source>
        <dbReference type="ARBA" id="ARBA00040757"/>
    </source>
</evidence>
<evidence type="ECO:0000256" key="6">
    <source>
        <dbReference type="ARBA" id="ARBA00023128"/>
    </source>
</evidence>
<organism evidence="13">
    <name type="scientific">Cunninghamia lanceolata</name>
    <name type="common">China fir</name>
    <name type="synonym">Pinus lanceolata</name>
    <dbReference type="NCBI Taxonomy" id="28977"/>
    <lineage>
        <taxon>Eukaryota</taxon>
        <taxon>Viridiplantae</taxon>
        <taxon>Streptophyta</taxon>
        <taxon>Embryophyta</taxon>
        <taxon>Tracheophyta</taxon>
        <taxon>Spermatophyta</taxon>
        <taxon>Pinopsida</taxon>
        <taxon>Pinidae</taxon>
        <taxon>Conifers II</taxon>
        <taxon>Cupressales</taxon>
        <taxon>Cupressaceae</taxon>
        <taxon>Cunninghamia</taxon>
    </lineage>
</organism>
<dbReference type="FunFam" id="4.10.910.10:FF:000003">
    <property type="entry name" value="Ribosomal protein S13"/>
    <property type="match status" value="1"/>
</dbReference>
<dbReference type="InterPro" id="IPR027437">
    <property type="entry name" value="Rbsml_uS13_C"/>
</dbReference>
<dbReference type="GO" id="GO:0003735">
    <property type="term" value="F:structural constituent of ribosome"/>
    <property type="evidence" value="ECO:0007669"/>
    <property type="project" value="InterPro"/>
</dbReference>
<dbReference type="Gene3D" id="4.10.910.10">
    <property type="entry name" value="30s ribosomal protein s13, domain 2"/>
    <property type="match status" value="1"/>
</dbReference>
<dbReference type="PROSITE" id="PS50159">
    <property type="entry name" value="RIBOSOMAL_S13_2"/>
    <property type="match status" value="1"/>
</dbReference>
<comment type="similarity">
    <text evidence="2 12">Belongs to the universal ribosomal protein uS13 family.</text>
</comment>
<evidence type="ECO:0000256" key="5">
    <source>
        <dbReference type="ARBA" id="ARBA00022980"/>
    </source>
</evidence>
<dbReference type="EMBL" id="MW354178">
    <property type="protein sequence ID" value="QXE43829.1"/>
    <property type="molecule type" value="Genomic_DNA"/>
</dbReference>
<dbReference type="AlphaFoldDB" id="A0A8F4MF45"/>
<keyword evidence="7 12" id="KW-0687">Ribonucleoprotein</keyword>
<evidence type="ECO:0000256" key="12">
    <source>
        <dbReference type="RuleBase" id="RU003830"/>
    </source>
</evidence>
<evidence type="ECO:0000256" key="4">
    <source>
        <dbReference type="ARBA" id="ARBA00022884"/>
    </source>
</evidence>
<keyword evidence="3" id="KW-0699">rRNA-binding</keyword>
<evidence type="ECO:0000256" key="9">
    <source>
        <dbReference type="ARBA" id="ARBA00038537"/>
    </source>
</evidence>
<dbReference type="Gene3D" id="1.10.8.50">
    <property type="match status" value="1"/>
</dbReference>
<protein>
    <recommendedName>
        <fullName evidence="10">Small ribosomal subunit protein uS13m</fullName>
    </recommendedName>
    <alternativeName>
        <fullName evidence="11">Ribosomal protein S13, mitochondrial</fullName>
    </alternativeName>
</protein>
<dbReference type="GO" id="GO:0005739">
    <property type="term" value="C:mitochondrion"/>
    <property type="evidence" value="ECO:0007669"/>
    <property type="project" value="UniProtKB-SubCell"/>
</dbReference>
<comment type="subunit">
    <text evidence="9">Part of the small ribosomal subunit.</text>
</comment>
<gene>
    <name evidence="13" type="primary">rps13</name>
</gene>
<geneLocation type="mitochondrion" evidence="13"/>
<dbReference type="Pfam" id="PF00416">
    <property type="entry name" value="Ribosomal_S13"/>
    <property type="match status" value="1"/>
</dbReference>
<evidence type="ECO:0000256" key="3">
    <source>
        <dbReference type="ARBA" id="ARBA00022730"/>
    </source>
</evidence>
<dbReference type="GO" id="GO:0015935">
    <property type="term" value="C:small ribosomal subunit"/>
    <property type="evidence" value="ECO:0007669"/>
    <property type="project" value="TreeGrafter"/>
</dbReference>
<proteinExistence type="inferred from homology"/>
<accession>A0A8F4MF45</accession>
<dbReference type="PIRSF" id="PIRSF002134">
    <property type="entry name" value="Ribosomal_S13"/>
    <property type="match status" value="1"/>
</dbReference>
<keyword evidence="6 13" id="KW-0496">Mitochondrion</keyword>
<sequence>MSHLVLGTRLVPSGQVRIAPTEIFGIGPKEATQVRYRLGLSENIRVNESTKYQIDRLEQIIGRGRNYVVRWELEKVKRADIERLIPISRHRGIRHQDGLPLRGQRTHTNARTCRAARNRSRSSV</sequence>
<comment type="subcellular location">
    <subcellularLocation>
        <location evidence="1">Mitochondrion</location>
    </subcellularLocation>
</comment>
<evidence type="ECO:0000256" key="2">
    <source>
        <dbReference type="ARBA" id="ARBA00008080"/>
    </source>
</evidence>
<dbReference type="GO" id="GO:0006412">
    <property type="term" value="P:translation"/>
    <property type="evidence" value="ECO:0007669"/>
    <property type="project" value="InterPro"/>
</dbReference>
<evidence type="ECO:0000313" key="13">
    <source>
        <dbReference type="EMBL" id="QXE43829.1"/>
    </source>
</evidence>
<dbReference type="PANTHER" id="PTHR10871">
    <property type="entry name" value="30S RIBOSOMAL PROTEIN S13/40S RIBOSOMAL PROTEIN S18"/>
    <property type="match status" value="1"/>
</dbReference>
<dbReference type="SUPFAM" id="SSF46946">
    <property type="entry name" value="S13-like H2TH domain"/>
    <property type="match status" value="1"/>
</dbReference>
<dbReference type="InterPro" id="IPR018269">
    <property type="entry name" value="Ribosomal_uS13_CS"/>
</dbReference>
<dbReference type="InterPro" id="IPR010979">
    <property type="entry name" value="Ribosomal_uS13-like_H2TH"/>
</dbReference>
<reference evidence="13" key="1">
    <citation type="submission" date="2020-12" db="EMBL/GenBank/DDBJ databases">
        <title>Both Conifer II and Gnetales are characterized by a high frequency of ancient mitochondrial gene transfer to the nuclear genome.</title>
        <authorList>
            <person name="Kan S.L."/>
            <person name="Shen T."/>
            <person name="Ran J.H."/>
            <person name="Wang X.Q."/>
        </authorList>
    </citation>
    <scope>NUCLEOTIDE SEQUENCE</scope>
</reference>
<keyword evidence="5 12" id="KW-0689">Ribosomal protein</keyword>
<dbReference type="InterPro" id="IPR001892">
    <property type="entry name" value="Ribosomal_uS13"/>
</dbReference>